<dbReference type="GO" id="GO:0008270">
    <property type="term" value="F:zinc ion binding"/>
    <property type="evidence" value="ECO:0007669"/>
    <property type="project" value="UniProtKB-KW"/>
</dbReference>
<evidence type="ECO:0000256" key="1">
    <source>
        <dbReference type="ARBA" id="ARBA00004123"/>
    </source>
</evidence>
<evidence type="ECO:0000256" key="6">
    <source>
        <dbReference type="ARBA" id="ARBA00023242"/>
    </source>
</evidence>
<protein>
    <submittedName>
        <fullName evidence="10">Protein suppressor of hairy wing</fullName>
    </submittedName>
</protein>
<name>A0A226F104_FOLCA</name>
<feature type="domain" description="C2H2-type" evidence="9">
    <location>
        <begin position="582"/>
        <end position="610"/>
    </location>
</feature>
<proteinExistence type="predicted"/>
<comment type="subcellular location">
    <subcellularLocation>
        <location evidence="1">Nucleus</location>
    </subcellularLocation>
</comment>
<gene>
    <name evidence="10" type="ORF">Fcan01_00396</name>
</gene>
<feature type="domain" description="C2H2-type" evidence="9">
    <location>
        <begin position="191"/>
        <end position="212"/>
    </location>
</feature>
<evidence type="ECO:0000313" key="11">
    <source>
        <dbReference type="Proteomes" id="UP000198287"/>
    </source>
</evidence>
<dbReference type="PROSITE" id="PS00028">
    <property type="entry name" value="ZINC_FINGER_C2H2_1"/>
    <property type="match status" value="3"/>
</dbReference>
<evidence type="ECO:0000256" key="8">
    <source>
        <dbReference type="SAM" id="MobiDB-lite"/>
    </source>
</evidence>
<evidence type="ECO:0000256" key="3">
    <source>
        <dbReference type="ARBA" id="ARBA00022737"/>
    </source>
</evidence>
<dbReference type="SMART" id="SM00355">
    <property type="entry name" value="ZnF_C2H2"/>
    <property type="match status" value="9"/>
</dbReference>
<dbReference type="AlphaFoldDB" id="A0A226F104"/>
<dbReference type="Pfam" id="PF00096">
    <property type="entry name" value="zf-C2H2"/>
    <property type="match status" value="4"/>
</dbReference>
<evidence type="ECO:0000256" key="2">
    <source>
        <dbReference type="ARBA" id="ARBA00022723"/>
    </source>
</evidence>
<dbReference type="PANTHER" id="PTHR24406">
    <property type="entry name" value="TRANSCRIPTIONAL REPRESSOR CTCFL-RELATED"/>
    <property type="match status" value="1"/>
</dbReference>
<dbReference type="SUPFAM" id="SSF57667">
    <property type="entry name" value="beta-beta-alpha zinc fingers"/>
    <property type="match status" value="3"/>
</dbReference>
<dbReference type="GO" id="GO:0005634">
    <property type="term" value="C:nucleus"/>
    <property type="evidence" value="ECO:0007669"/>
    <property type="project" value="UniProtKB-SubCell"/>
</dbReference>
<keyword evidence="5" id="KW-0862">Zinc</keyword>
<dbReference type="PROSITE" id="PS50157">
    <property type="entry name" value="ZINC_FINGER_C2H2_2"/>
    <property type="match status" value="4"/>
</dbReference>
<dbReference type="InterPro" id="IPR013087">
    <property type="entry name" value="Znf_C2H2_type"/>
</dbReference>
<evidence type="ECO:0000256" key="4">
    <source>
        <dbReference type="ARBA" id="ARBA00022771"/>
    </source>
</evidence>
<evidence type="ECO:0000259" key="9">
    <source>
        <dbReference type="PROSITE" id="PS50157"/>
    </source>
</evidence>
<accession>A0A226F104</accession>
<keyword evidence="6" id="KW-0539">Nucleus</keyword>
<evidence type="ECO:0000256" key="5">
    <source>
        <dbReference type="ARBA" id="ARBA00022833"/>
    </source>
</evidence>
<evidence type="ECO:0000256" key="7">
    <source>
        <dbReference type="PROSITE-ProRule" id="PRU00042"/>
    </source>
</evidence>
<sequence>MSSMKDNIKENGKQESGPVFYQCDKCGTFFRSKPLAAIHLWTAGHGKPSSAGWSTVPFPTPILKLDKLLVEAPEIETDLDEEFAASPLFVPVEVEMETEFEFENVVELCEPLEESRSSIPLSSENPVRKRKQFIAKFRSYDEIKEETVHEGFQAVVQGLMTLQNAGNATLADTKSLPPVQIQSDTGVKTKLTCDKCGRTFSTNFTLRRHQEIVKNCSNLTIRERVDFTGPDKRKNRVRQCQRVAIDLSCDKCDVIFVHATSLKRHLSNNSCSSVKTPSSSNMKKTGRIKCNKCDATFIHASSLERHLNNKTCFNVKTPVPLRRKSALPLGRIICGKCGLNFASNYSLERHQTNVKDCSNKIILAQLIRKRQRVGFTGPKTVAIDRSQIHYEQHVKLKTNFNSSPAETNAIRQVIKCDNCIPLREKSALGRISCDKCGLTFASNYSLGRHQNYVKDCSNRTQLARLRRIRQKHPRFKRTGPIKPKTRTYSERHYEQHMKSHSHSPPVPKGSRNSRKARRVIKCDKCNVTFLYTRSLRRHLQNKTCERRTCPVFTCRKSFPSPPSLQVHIRLVHEKKNGDEGGRQCAICGESFDLGNKLYAHLALKHASQDDVEEENSVVLVKDEEMIIKEELDVDDYESSLLSELDAEGADMVGGVKLEGDEMEEFYENGVTSSGIFDILDPDEDHDSVDDL</sequence>
<dbReference type="Proteomes" id="UP000198287">
    <property type="component" value="Unassembled WGS sequence"/>
</dbReference>
<dbReference type="InterPro" id="IPR050888">
    <property type="entry name" value="ZnF_C2H2-type_TF"/>
</dbReference>
<dbReference type="OrthoDB" id="10004641at2759"/>
<keyword evidence="11" id="KW-1185">Reference proteome</keyword>
<keyword evidence="3" id="KW-0677">Repeat</keyword>
<keyword evidence="4 7" id="KW-0863">Zinc-finger</keyword>
<keyword evidence="2" id="KW-0479">Metal-binding</keyword>
<dbReference type="InterPro" id="IPR036236">
    <property type="entry name" value="Znf_C2H2_sf"/>
</dbReference>
<reference evidence="10 11" key="1">
    <citation type="submission" date="2015-12" db="EMBL/GenBank/DDBJ databases">
        <title>The genome of Folsomia candida.</title>
        <authorList>
            <person name="Faddeeva A."/>
            <person name="Derks M.F."/>
            <person name="Anvar Y."/>
            <person name="Smit S."/>
            <person name="Van Straalen N."/>
            <person name="Roelofs D."/>
        </authorList>
    </citation>
    <scope>NUCLEOTIDE SEQUENCE [LARGE SCALE GENOMIC DNA]</scope>
    <source>
        <strain evidence="10 11">VU population</strain>
        <tissue evidence="10">Whole body</tissue>
    </source>
</reference>
<feature type="region of interest" description="Disordered" evidence="8">
    <location>
        <begin position="493"/>
        <end position="515"/>
    </location>
</feature>
<feature type="domain" description="C2H2-type" evidence="9">
    <location>
        <begin position="520"/>
        <end position="547"/>
    </location>
</feature>
<dbReference type="EMBL" id="LNIX01000001">
    <property type="protein sequence ID" value="OXA62881.1"/>
    <property type="molecule type" value="Genomic_DNA"/>
</dbReference>
<evidence type="ECO:0000313" key="10">
    <source>
        <dbReference type="EMBL" id="OXA62881.1"/>
    </source>
</evidence>
<dbReference type="Gene3D" id="3.30.160.60">
    <property type="entry name" value="Classic Zinc Finger"/>
    <property type="match status" value="5"/>
</dbReference>
<comment type="caution">
    <text evidence="10">The sequence shown here is derived from an EMBL/GenBank/DDBJ whole genome shotgun (WGS) entry which is preliminary data.</text>
</comment>
<feature type="domain" description="C2H2-type" evidence="9">
    <location>
        <begin position="547"/>
        <end position="577"/>
    </location>
</feature>
<organism evidence="10 11">
    <name type="scientific">Folsomia candida</name>
    <name type="common">Springtail</name>
    <dbReference type="NCBI Taxonomy" id="158441"/>
    <lineage>
        <taxon>Eukaryota</taxon>
        <taxon>Metazoa</taxon>
        <taxon>Ecdysozoa</taxon>
        <taxon>Arthropoda</taxon>
        <taxon>Hexapoda</taxon>
        <taxon>Collembola</taxon>
        <taxon>Entomobryomorpha</taxon>
        <taxon>Isotomoidea</taxon>
        <taxon>Isotomidae</taxon>
        <taxon>Proisotominae</taxon>
        <taxon>Folsomia</taxon>
    </lineage>
</organism>